<name>A0A8X6TUV0_NEPPI</name>
<reference evidence="2" key="1">
    <citation type="submission" date="2020-08" db="EMBL/GenBank/DDBJ databases">
        <title>Multicomponent nature underlies the extraordinary mechanical properties of spider dragline silk.</title>
        <authorList>
            <person name="Kono N."/>
            <person name="Nakamura H."/>
            <person name="Mori M."/>
            <person name="Yoshida Y."/>
            <person name="Ohtoshi R."/>
            <person name="Malay A.D."/>
            <person name="Moran D.A.P."/>
            <person name="Tomita M."/>
            <person name="Numata K."/>
            <person name="Arakawa K."/>
        </authorList>
    </citation>
    <scope>NUCLEOTIDE SEQUENCE</scope>
</reference>
<sequence>MGGEISNKKGEESPLILPSYSATHSRALAPTQIENPFQTPLRPILFGASGGVMGRLVNENDKSRNRDDRGVDFRSPDDSYSLSYLSKSTSQVGFLQF</sequence>
<comment type="caution">
    <text evidence="2">The sequence shown here is derived from an EMBL/GenBank/DDBJ whole genome shotgun (WGS) entry which is preliminary data.</text>
</comment>
<feature type="region of interest" description="Disordered" evidence="1">
    <location>
        <begin position="55"/>
        <end position="74"/>
    </location>
</feature>
<feature type="compositionally biased region" description="Basic and acidic residues" evidence="1">
    <location>
        <begin position="58"/>
        <end position="74"/>
    </location>
</feature>
<evidence type="ECO:0000256" key="1">
    <source>
        <dbReference type="SAM" id="MobiDB-lite"/>
    </source>
</evidence>
<dbReference type="EMBL" id="BMAW01111578">
    <property type="protein sequence ID" value="GFT48657.1"/>
    <property type="molecule type" value="Genomic_DNA"/>
</dbReference>
<organism evidence="2 3">
    <name type="scientific">Nephila pilipes</name>
    <name type="common">Giant wood spider</name>
    <name type="synonym">Nephila maculata</name>
    <dbReference type="NCBI Taxonomy" id="299642"/>
    <lineage>
        <taxon>Eukaryota</taxon>
        <taxon>Metazoa</taxon>
        <taxon>Ecdysozoa</taxon>
        <taxon>Arthropoda</taxon>
        <taxon>Chelicerata</taxon>
        <taxon>Arachnida</taxon>
        <taxon>Araneae</taxon>
        <taxon>Araneomorphae</taxon>
        <taxon>Entelegynae</taxon>
        <taxon>Araneoidea</taxon>
        <taxon>Nephilidae</taxon>
        <taxon>Nephila</taxon>
    </lineage>
</organism>
<evidence type="ECO:0000313" key="3">
    <source>
        <dbReference type="Proteomes" id="UP000887013"/>
    </source>
</evidence>
<protein>
    <submittedName>
        <fullName evidence="2">Uncharacterized protein</fullName>
    </submittedName>
</protein>
<keyword evidence="3" id="KW-1185">Reference proteome</keyword>
<dbReference type="Proteomes" id="UP000887013">
    <property type="component" value="Unassembled WGS sequence"/>
</dbReference>
<accession>A0A8X6TUV0</accession>
<gene>
    <name evidence="2" type="ORF">NPIL_344251</name>
</gene>
<evidence type="ECO:0000313" key="2">
    <source>
        <dbReference type="EMBL" id="GFT48657.1"/>
    </source>
</evidence>
<dbReference type="AlphaFoldDB" id="A0A8X6TUV0"/>
<proteinExistence type="predicted"/>